<keyword evidence="3" id="KW-1185">Reference proteome</keyword>
<dbReference type="PANTHER" id="PTHR38011:SF11">
    <property type="entry name" value="2,5-DIAMINO-6-RIBOSYLAMINO-4(3H)-PYRIMIDINONE 5'-PHOSPHATE REDUCTASE"/>
    <property type="match status" value="1"/>
</dbReference>
<dbReference type="OrthoDB" id="3427770at2"/>
<dbReference type="Proteomes" id="UP000199416">
    <property type="component" value="Unassembled WGS sequence"/>
</dbReference>
<dbReference type="InterPro" id="IPR024072">
    <property type="entry name" value="DHFR-like_dom_sf"/>
</dbReference>
<dbReference type="Gene3D" id="3.40.430.10">
    <property type="entry name" value="Dihydrofolate Reductase, subunit A"/>
    <property type="match status" value="1"/>
</dbReference>
<evidence type="ECO:0000259" key="1">
    <source>
        <dbReference type="Pfam" id="PF01872"/>
    </source>
</evidence>
<dbReference type="SUPFAM" id="SSF53597">
    <property type="entry name" value="Dihydrofolate reductase-like"/>
    <property type="match status" value="1"/>
</dbReference>
<protein>
    <submittedName>
        <fullName evidence="2">Dihydrofolate reductase</fullName>
    </submittedName>
</protein>
<dbReference type="InterPro" id="IPR002734">
    <property type="entry name" value="RibDG_C"/>
</dbReference>
<name>A0A1G6VC53_9ACTN</name>
<gene>
    <name evidence="2" type="ORF">SAMN05660690_4454</name>
</gene>
<dbReference type="Pfam" id="PF01872">
    <property type="entry name" value="RibD_C"/>
    <property type="match status" value="1"/>
</dbReference>
<evidence type="ECO:0000313" key="3">
    <source>
        <dbReference type="Proteomes" id="UP000199416"/>
    </source>
</evidence>
<dbReference type="STRING" id="1190417.SAMN05660690_4454"/>
<dbReference type="GO" id="GO:0009231">
    <property type="term" value="P:riboflavin biosynthetic process"/>
    <property type="evidence" value="ECO:0007669"/>
    <property type="project" value="InterPro"/>
</dbReference>
<dbReference type="EMBL" id="FMZF01000008">
    <property type="protein sequence ID" value="SDD51229.1"/>
    <property type="molecule type" value="Genomic_DNA"/>
</dbReference>
<dbReference type="AlphaFoldDB" id="A0A1G6VC53"/>
<feature type="domain" description="Bacterial bifunctional deaminase-reductase C-terminal" evidence="1">
    <location>
        <begin position="71"/>
        <end position="153"/>
    </location>
</feature>
<dbReference type="RefSeq" id="WP_091369056.1">
    <property type="nucleotide sequence ID" value="NZ_FMZF01000008.1"/>
</dbReference>
<accession>A0A1G6VC53</accession>
<dbReference type="PANTHER" id="PTHR38011">
    <property type="entry name" value="DIHYDROFOLATE REDUCTASE FAMILY PROTEIN (AFU_ORTHOLOGUE AFUA_8G06820)"/>
    <property type="match status" value="1"/>
</dbReference>
<reference evidence="3" key="1">
    <citation type="submission" date="2016-10" db="EMBL/GenBank/DDBJ databases">
        <authorList>
            <person name="Varghese N."/>
            <person name="Submissions S."/>
        </authorList>
    </citation>
    <scope>NUCLEOTIDE SEQUENCE [LARGE SCALE GENOMIC DNA]</scope>
    <source>
        <strain evidence="3">DSM 45421</strain>
    </source>
</reference>
<sequence length="182" mass="19459">MTRTVYYTATTLDGFIASAEHSLDWLLSREADHEGPMGYQAFEKGVGSLVMGASTYEWVREHGGPDAWSYTQPAWVLTHRQLTAYDGADIRFAAADTDAELRALHAELVAAAGDLDVWVVGGGPVAARFAAAGLLDEVVVSIAPVTLGAGMPLLPAHVELVTREVAQNGEFACVRYDVVRPG</sequence>
<organism evidence="2 3">
    <name type="scientific">Geodermatophilus telluris</name>
    <dbReference type="NCBI Taxonomy" id="1190417"/>
    <lineage>
        <taxon>Bacteria</taxon>
        <taxon>Bacillati</taxon>
        <taxon>Actinomycetota</taxon>
        <taxon>Actinomycetes</taxon>
        <taxon>Geodermatophilales</taxon>
        <taxon>Geodermatophilaceae</taxon>
        <taxon>Geodermatophilus</taxon>
    </lineage>
</organism>
<dbReference type="InterPro" id="IPR050765">
    <property type="entry name" value="Riboflavin_Biosynth_HTPR"/>
</dbReference>
<evidence type="ECO:0000313" key="2">
    <source>
        <dbReference type="EMBL" id="SDD51229.1"/>
    </source>
</evidence>
<proteinExistence type="predicted"/>
<dbReference type="GO" id="GO:0008703">
    <property type="term" value="F:5-amino-6-(5-phosphoribosylamino)uracil reductase activity"/>
    <property type="evidence" value="ECO:0007669"/>
    <property type="project" value="InterPro"/>
</dbReference>